<dbReference type="Proteomes" id="UP000002195">
    <property type="component" value="Unassembled WGS sequence"/>
</dbReference>
<dbReference type="HOGENOM" id="CLU_1506114_0_0_1"/>
<dbReference type="EMBL" id="AAFI02000038">
    <property type="protein sequence ID" value="EAL67053.1"/>
    <property type="molecule type" value="Genomic_DNA"/>
</dbReference>
<evidence type="ECO:0000313" key="2">
    <source>
        <dbReference type="Proteomes" id="UP000002195"/>
    </source>
</evidence>
<dbReference type="VEuPathDB" id="AmoebaDB:DDB_G0280791"/>
<reference evidence="1 2" key="1">
    <citation type="journal article" date="2005" name="Nature">
        <title>The genome of the social amoeba Dictyostelium discoideum.</title>
        <authorList>
            <consortium name="The Dictyostelium discoideum Sequencing Consortium"/>
            <person name="Eichinger L."/>
            <person name="Pachebat J.A."/>
            <person name="Glockner G."/>
            <person name="Rajandream M.A."/>
            <person name="Sucgang R."/>
            <person name="Berriman M."/>
            <person name="Song J."/>
            <person name="Olsen R."/>
            <person name="Szafranski K."/>
            <person name="Xu Q."/>
            <person name="Tunggal B."/>
            <person name="Kummerfeld S."/>
            <person name="Madera M."/>
            <person name="Konfortov B.A."/>
            <person name="Rivero F."/>
            <person name="Bankier A.T."/>
            <person name="Lehmann R."/>
            <person name="Hamlin N."/>
            <person name="Davies R."/>
            <person name="Gaudet P."/>
            <person name="Fey P."/>
            <person name="Pilcher K."/>
            <person name="Chen G."/>
            <person name="Saunders D."/>
            <person name="Sodergren E."/>
            <person name="Davis P."/>
            <person name="Kerhornou A."/>
            <person name="Nie X."/>
            <person name="Hall N."/>
            <person name="Anjard C."/>
            <person name="Hemphill L."/>
            <person name="Bason N."/>
            <person name="Farbrother P."/>
            <person name="Desany B."/>
            <person name="Just E."/>
            <person name="Morio T."/>
            <person name="Rost R."/>
            <person name="Churcher C."/>
            <person name="Cooper J."/>
            <person name="Haydock S."/>
            <person name="van Driessche N."/>
            <person name="Cronin A."/>
            <person name="Goodhead I."/>
            <person name="Muzny D."/>
            <person name="Mourier T."/>
            <person name="Pain A."/>
            <person name="Lu M."/>
            <person name="Harper D."/>
            <person name="Lindsay R."/>
            <person name="Hauser H."/>
            <person name="James K."/>
            <person name="Quiles M."/>
            <person name="Madan Babu M."/>
            <person name="Saito T."/>
            <person name="Buchrieser C."/>
            <person name="Wardroper A."/>
            <person name="Felder M."/>
            <person name="Thangavelu M."/>
            <person name="Johnson D."/>
            <person name="Knights A."/>
            <person name="Loulseged H."/>
            <person name="Mungall K."/>
            <person name="Oliver K."/>
            <person name="Price C."/>
            <person name="Quail M.A."/>
            <person name="Urushihara H."/>
            <person name="Hernandez J."/>
            <person name="Rabbinowitsch E."/>
            <person name="Steffen D."/>
            <person name="Sanders M."/>
            <person name="Ma J."/>
            <person name="Kohara Y."/>
            <person name="Sharp S."/>
            <person name="Simmonds M."/>
            <person name="Spiegler S."/>
            <person name="Tivey A."/>
            <person name="Sugano S."/>
            <person name="White B."/>
            <person name="Walker D."/>
            <person name="Woodward J."/>
            <person name="Winckler T."/>
            <person name="Tanaka Y."/>
            <person name="Shaulsky G."/>
            <person name="Schleicher M."/>
            <person name="Weinstock G."/>
            <person name="Rosenthal A."/>
            <person name="Cox E.C."/>
            <person name="Chisholm R.L."/>
            <person name="Gibbs R."/>
            <person name="Loomis W.F."/>
            <person name="Platzer M."/>
            <person name="Kay R.R."/>
            <person name="Williams J."/>
            <person name="Dear P.H."/>
            <person name="Noegel A.A."/>
            <person name="Barrell B."/>
            <person name="Kuspa A."/>
        </authorList>
    </citation>
    <scope>NUCLEOTIDE SEQUENCE [LARGE SCALE GENOMIC DNA]</scope>
    <source>
        <strain evidence="1 2">AX4</strain>
    </source>
</reference>
<proteinExistence type="predicted"/>
<organism evidence="1 2">
    <name type="scientific">Dictyostelium discoideum</name>
    <name type="common">Social amoeba</name>
    <dbReference type="NCBI Taxonomy" id="44689"/>
    <lineage>
        <taxon>Eukaryota</taxon>
        <taxon>Amoebozoa</taxon>
        <taxon>Evosea</taxon>
        <taxon>Eumycetozoa</taxon>
        <taxon>Dictyostelia</taxon>
        <taxon>Dictyosteliales</taxon>
        <taxon>Dictyosteliaceae</taxon>
        <taxon>Dictyostelium</taxon>
    </lineage>
</organism>
<name>Q54UV5_DICDI</name>
<dbReference type="RefSeq" id="XP_641032.1">
    <property type="nucleotide sequence ID" value="XM_635940.1"/>
</dbReference>
<dbReference type="AlphaFoldDB" id="Q54UV5"/>
<dbReference type="InParanoid" id="Q54UV5"/>
<dbReference type="PaxDb" id="44689-DDB0204735"/>
<dbReference type="SMR" id="Q54UV5"/>
<protein>
    <submittedName>
        <fullName evidence="1">Uncharacterized protein</fullName>
    </submittedName>
</protein>
<dbReference type="GeneID" id="8622734"/>
<gene>
    <name evidence="1" type="ORF">DDB_G0280791</name>
</gene>
<dbReference type="KEGG" id="ddi:DDB_G0280791"/>
<sequence length="179" mass="21464">MIESVNCIALDQFINFININSEDIKIVIETHINPFFYSSSKYDKLKIYNYLKSINSLPTSHILLPFINADLQGFLSFDNKFKKLIKSYERLIESTNLQEQEQQKQEENLKMHPNNKKYYEKLNQIILELNEIQTSQFTNDQLNSTIKIYYITYHYNFNLNPKLNLDFNGNNYRRKQQQN</sequence>
<comment type="caution">
    <text evidence="1">The sequence shown here is derived from an EMBL/GenBank/DDBJ whole genome shotgun (WGS) entry which is preliminary data.</text>
</comment>
<accession>Q54UV5</accession>
<keyword evidence="2" id="KW-1185">Reference proteome</keyword>
<evidence type="ECO:0000313" key="1">
    <source>
        <dbReference type="EMBL" id="EAL67053.1"/>
    </source>
</evidence>